<evidence type="ECO:0000313" key="2">
    <source>
        <dbReference type="Proteomes" id="UP000005551"/>
    </source>
</evidence>
<organism evidence="1 2">
    <name type="scientific">Nitritalea halalkaliphila LW7</name>
    <dbReference type="NCBI Taxonomy" id="1189621"/>
    <lineage>
        <taxon>Bacteria</taxon>
        <taxon>Pseudomonadati</taxon>
        <taxon>Bacteroidota</taxon>
        <taxon>Cytophagia</taxon>
        <taxon>Cytophagales</taxon>
        <taxon>Cyclobacteriaceae</taxon>
        <taxon>Nitritalea</taxon>
    </lineage>
</organism>
<dbReference type="EMBL" id="AJYA01000022">
    <property type="protein sequence ID" value="EIM76277.1"/>
    <property type="molecule type" value="Genomic_DNA"/>
</dbReference>
<protein>
    <submittedName>
        <fullName evidence="1">Type 11 methyltransferase</fullName>
    </submittedName>
</protein>
<dbReference type="InterPro" id="IPR029063">
    <property type="entry name" value="SAM-dependent_MTases_sf"/>
</dbReference>
<dbReference type="Proteomes" id="UP000005551">
    <property type="component" value="Unassembled WGS sequence"/>
</dbReference>
<dbReference type="Gene3D" id="3.40.50.150">
    <property type="entry name" value="Vaccinia Virus protein VP39"/>
    <property type="match status" value="1"/>
</dbReference>
<dbReference type="AlphaFoldDB" id="I5C375"/>
<sequence>MEDKPILAAWERHAEDWLKLIASEGIASRQVTNPAILDFVSEQAAGKVLLDIGCGEGWLSHALRAKGFTCFGLDGTKALVDEANKKSKQQHFFHLDYAQLEEKLLARGLETWEELLGPRNLPSTFLFNFSLYHRGTGSLLKAIHSFSPPDSRVLIQTLHPFAILQQEKPYAVHCLPDAWKGLPGKFQQGHAFEMLTFEAWTNLFAATSWQITALREPVREGKPVSVLFSLKKV</sequence>
<gene>
    <name evidence="1" type="ORF">A3SI_10679</name>
</gene>
<dbReference type="GO" id="GO:0032259">
    <property type="term" value="P:methylation"/>
    <property type="evidence" value="ECO:0007669"/>
    <property type="project" value="UniProtKB-KW"/>
</dbReference>
<dbReference type="RefSeq" id="WP_009055131.1">
    <property type="nucleotide sequence ID" value="NZ_AJYA01000022.1"/>
</dbReference>
<proteinExistence type="predicted"/>
<keyword evidence="2" id="KW-1185">Reference proteome</keyword>
<dbReference type="STRING" id="1189621.A3SI_10679"/>
<comment type="caution">
    <text evidence="1">The sequence shown here is derived from an EMBL/GenBank/DDBJ whole genome shotgun (WGS) entry which is preliminary data.</text>
</comment>
<keyword evidence="1" id="KW-0808">Transferase</keyword>
<reference evidence="1 2" key="1">
    <citation type="submission" date="2012-05" db="EMBL/GenBank/DDBJ databases">
        <title>Genome sequence of Nitritalea halalkaliphila LW7.</title>
        <authorList>
            <person name="Jangir P.K."/>
            <person name="Singh A."/>
            <person name="Shivaji S."/>
            <person name="Sharma R."/>
        </authorList>
    </citation>
    <scope>NUCLEOTIDE SEQUENCE [LARGE SCALE GENOMIC DNA]</scope>
    <source>
        <strain evidence="1 2">LW7</strain>
    </source>
</reference>
<accession>I5C375</accession>
<dbReference type="SUPFAM" id="SSF53335">
    <property type="entry name" value="S-adenosyl-L-methionine-dependent methyltransferases"/>
    <property type="match status" value="1"/>
</dbReference>
<dbReference type="OrthoDB" id="9791837at2"/>
<evidence type="ECO:0000313" key="1">
    <source>
        <dbReference type="EMBL" id="EIM76277.1"/>
    </source>
</evidence>
<dbReference type="GO" id="GO:0008168">
    <property type="term" value="F:methyltransferase activity"/>
    <property type="evidence" value="ECO:0007669"/>
    <property type="project" value="UniProtKB-KW"/>
</dbReference>
<dbReference type="Pfam" id="PF13489">
    <property type="entry name" value="Methyltransf_23"/>
    <property type="match status" value="1"/>
</dbReference>
<name>I5C375_9BACT</name>
<keyword evidence="1" id="KW-0489">Methyltransferase</keyword>